<dbReference type="PANTHER" id="PTHR43172:SF1">
    <property type="entry name" value="ADENYLOSUCCINATE LYASE"/>
    <property type="match status" value="1"/>
</dbReference>
<protein>
    <recommendedName>
        <fullName evidence="4">Fumarate lyase N-terminal domain-containing protein</fullName>
    </recommendedName>
</protein>
<dbReference type="AlphaFoldDB" id="A0A448X7M5"/>
<dbReference type="SUPFAM" id="SSF48557">
    <property type="entry name" value="L-aspartase-like"/>
    <property type="match status" value="1"/>
</dbReference>
<proteinExistence type="predicted"/>
<dbReference type="Proteomes" id="UP000784294">
    <property type="component" value="Unassembled WGS sequence"/>
</dbReference>
<dbReference type="GO" id="GO:0005829">
    <property type="term" value="C:cytosol"/>
    <property type="evidence" value="ECO:0007669"/>
    <property type="project" value="TreeGrafter"/>
</dbReference>
<evidence type="ECO:0000313" key="2">
    <source>
        <dbReference type="EMBL" id="VEL30124.1"/>
    </source>
</evidence>
<sequence>MPYKRNPIRCERACALSRYLMSQASNCLATASVQWLERSLDDSAIRRIVLPESCLTADACLIILQNIAEGLVVYDKASTLVSICNTFFS</sequence>
<accession>A0A448X7M5</accession>
<evidence type="ECO:0000256" key="1">
    <source>
        <dbReference type="ARBA" id="ARBA00023239"/>
    </source>
</evidence>
<organism evidence="2 3">
    <name type="scientific">Protopolystoma xenopodis</name>
    <dbReference type="NCBI Taxonomy" id="117903"/>
    <lineage>
        <taxon>Eukaryota</taxon>
        <taxon>Metazoa</taxon>
        <taxon>Spiralia</taxon>
        <taxon>Lophotrochozoa</taxon>
        <taxon>Platyhelminthes</taxon>
        <taxon>Monogenea</taxon>
        <taxon>Polyopisthocotylea</taxon>
        <taxon>Polystomatidea</taxon>
        <taxon>Polystomatidae</taxon>
        <taxon>Protopolystoma</taxon>
    </lineage>
</organism>
<dbReference type="GO" id="GO:0004018">
    <property type="term" value="F:N6-(1,2-dicarboxyethyl)AMP AMP-lyase (fumarate-forming) activity"/>
    <property type="evidence" value="ECO:0007669"/>
    <property type="project" value="TreeGrafter"/>
</dbReference>
<comment type="caution">
    <text evidence="2">The sequence shown here is derived from an EMBL/GenBank/DDBJ whole genome shotgun (WGS) entry which is preliminary data.</text>
</comment>
<keyword evidence="1" id="KW-0456">Lyase</keyword>
<dbReference type="EMBL" id="CAAALY010109598">
    <property type="protein sequence ID" value="VEL30124.1"/>
    <property type="molecule type" value="Genomic_DNA"/>
</dbReference>
<reference evidence="2" key="1">
    <citation type="submission" date="2018-11" db="EMBL/GenBank/DDBJ databases">
        <authorList>
            <consortium name="Pathogen Informatics"/>
        </authorList>
    </citation>
    <scope>NUCLEOTIDE SEQUENCE</scope>
</reference>
<dbReference type="GO" id="GO:0070626">
    <property type="term" value="F:(S)-2-(5-amino-1-(5-phospho-D-ribosyl)imidazole-4-carboxamido) succinate lyase (fumarate-forming) activity"/>
    <property type="evidence" value="ECO:0007669"/>
    <property type="project" value="TreeGrafter"/>
</dbReference>
<name>A0A448X7M5_9PLAT</name>
<dbReference type="Gene3D" id="1.20.200.10">
    <property type="entry name" value="Fumarase/aspartase (Central domain)"/>
    <property type="match status" value="1"/>
</dbReference>
<evidence type="ECO:0008006" key="4">
    <source>
        <dbReference type="Google" id="ProtNLM"/>
    </source>
</evidence>
<dbReference type="InterPro" id="IPR008948">
    <property type="entry name" value="L-Aspartase-like"/>
</dbReference>
<keyword evidence="3" id="KW-1185">Reference proteome</keyword>
<dbReference type="OrthoDB" id="406045at2759"/>
<evidence type="ECO:0000313" key="3">
    <source>
        <dbReference type="Proteomes" id="UP000784294"/>
    </source>
</evidence>
<gene>
    <name evidence="2" type="ORF">PXEA_LOCUS23564</name>
</gene>
<dbReference type="GO" id="GO:0044208">
    <property type="term" value="P:'de novo' AMP biosynthetic process"/>
    <property type="evidence" value="ECO:0007669"/>
    <property type="project" value="TreeGrafter"/>
</dbReference>
<dbReference type="PANTHER" id="PTHR43172">
    <property type="entry name" value="ADENYLOSUCCINATE LYASE"/>
    <property type="match status" value="1"/>
</dbReference>